<accession>F8PXL3</accession>
<dbReference type="STRING" id="936435.F8PXL3"/>
<sequence>FVVVSLLSTRFHTPVSKRNTNPEYAPKDATFDFPIYISLADRLGTIELVAWDKDMLKKEYLGEVALPLEDWFSNDNAFGFNDPLNKSSSARLISTRASTHGSGSVQIKLGFVPAPNTTNLMEYDEVFAELIKRSRPSLVSAPPVCAEFTFRLQVILMFPFRLKVLAPSGLISMDRHTKTMVASAQTRKAILTMKMTTVIAHLYLICIFLPRISRYANRPVRYRTSQKSYLQRQLQLHP</sequence>
<feature type="domain" description="C2" evidence="2">
    <location>
        <begin position="1"/>
        <end position="74"/>
    </location>
</feature>
<evidence type="ECO:0000313" key="4">
    <source>
        <dbReference type="Proteomes" id="UP000008063"/>
    </source>
</evidence>
<evidence type="ECO:0000256" key="1">
    <source>
        <dbReference type="SAM" id="Phobius"/>
    </source>
</evidence>
<dbReference type="InParanoid" id="F8PXL3"/>
<name>F8PXL3_SERL3</name>
<dbReference type="EMBL" id="GL945480">
    <property type="protein sequence ID" value="EGN98626.1"/>
    <property type="molecule type" value="Genomic_DNA"/>
</dbReference>
<keyword evidence="1" id="KW-0472">Membrane</keyword>
<feature type="non-terminal residue" evidence="3">
    <location>
        <position position="1"/>
    </location>
</feature>
<dbReference type="Proteomes" id="UP000008063">
    <property type="component" value="Unassembled WGS sequence"/>
</dbReference>
<dbReference type="AlphaFoldDB" id="F8PXL3"/>
<evidence type="ECO:0000259" key="2">
    <source>
        <dbReference type="Pfam" id="PF00168"/>
    </source>
</evidence>
<dbReference type="SUPFAM" id="SSF49562">
    <property type="entry name" value="C2 domain (Calcium/lipid-binding domain, CaLB)"/>
    <property type="match status" value="1"/>
</dbReference>
<dbReference type="InterPro" id="IPR000008">
    <property type="entry name" value="C2_dom"/>
</dbReference>
<organism evidence="4">
    <name type="scientific">Serpula lacrymans var. lacrymans (strain S7.3)</name>
    <name type="common">Dry rot fungus</name>
    <dbReference type="NCBI Taxonomy" id="936435"/>
    <lineage>
        <taxon>Eukaryota</taxon>
        <taxon>Fungi</taxon>
        <taxon>Dikarya</taxon>
        <taxon>Basidiomycota</taxon>
        <taxon>Agaricomycotina</taxon>
        <taxon>Agaricomycetes</taxon>
        <taxon>Agaricomycetidae</taxon>
        <taxon>Boletales</taxon>
        <taxon>Coniophorineae</taxon>
        <taxon>Serpulaceae</taxon>
        <taxon>Serpula</taxon>
    </lineage>
</organism>
<proteinExistence type="predicted"/>
<dbReference type="OrthoDB" id="67700at2759"/>
<evidence type="ECO:0000313" key="3">
    <source>
        <dbReference type="EMBL" id="EGN98626.1"/>
    </source>
</evidence>
<reference evidence="4" key="1">
    <citation type="journal article" date="2011" name="Science">
        <title>The plant cell wall-decomposing machinery underlies the functional diversity of forest fungi.</title>
        <authorList>
            <person name="Eastwood D.C."/>
            <person name="Floudas D."/>
            <person name="Binder M."/>
            <person name="Majcherczyk A."/>
            <person name="Schneider P."/>
            <person name="Aerts A."/>
            <person name="Asiegbu F.O."/>
            <person name="Baker S.E."/>
            <person name="Barry K."/>
            <person name="Bendiksby M."/>
            <person name="Blumentritt M."/>
            <person name="Coutinho P.M."/>
            <person name="Cullen D."/>
            <person name="de Vries R.P."/>
            <person name="Gathman A."/>
            <person name="Goodell B."/>
            <person name="Henrissat B."/>
            <person name="Ihrmark K."/>
            <person name="Kauserud H."/>
            <person name="Kohler A."/>
            <person name="LaButti K."/>
            <person name="Lapidus A."/>
            <person name="Lavin J.L."/>
            <person name="Lee Y.-H."/>
            <person name="Lindquist E."/>
            <person name="Lilly W."/>
            <person name="Lucas S."/>
            <person name="Morin E."/>
            <person name="Murat C."/>
            <person name="Oguiza J.A."/>
            <person name="Park J."/>
            <person name="Pisabarro A.G."/>
            <person name="Riley R."/>
            <person name="Rosling A."/>
            <person name="Salamov A."/>
            <person name="Schmidt O."/>
            <person name="Schmutz J."/>
            <person name="Skrede I."/>
            <person name="Stenlid J."/>
            <person name="Wiebenga A."/>
            <person name="Xie X."/>
            <person name="Kuees U."/>
            <person name="Hibbett D.S."/>
            <person name="Hoffmeister D."/>
            <person name="Hoegberg N."/>
            <person name="Martin F."/>
            <person name="Grigoriev I.V."/>
            <person name="Watkinson S.C."/>
        </authorList>
    </citation>
    <scope>NUCLEOTIDE SEQUENCE [LARGE SCALE GENOMIC DNA]</scope>
    <source>
        <strain evidence="4">strain S7.3</strain>
    </source>
</reference>
<keyword evidence="1" id="KW-1133">Transmembrane helix</keyword>
<feature type="transmembrane region" description="Helical" evidence="1">
    <location>
        <begin position="189"/>
        <end position="209"/>
    </location>
</feature>
<dbReference type="HOGENOM" id="CLU_1168321_0_0_1"/>
<dbReference type="InterPro" id="IPR035892">
    <property type="entry name" value="C2_domain_sf"/>
</dbReference>
<keyword evidence="4" id="KW-1185">Reference proteome</keyword>
<dbReference type="eggNOG" id="KOG2419">
    <property type="taxonomic scope" value="Eukaryota"/>
</dbReference>
<dbReference type="Gene3D" id="2.60.40.150">
    <property type="entry name" value="C2 domain"/>
    <property type="match status" value="1"/>
</dbReference>
<protein>
    <recommendedName>
        <fullName evidence="2">C2 domain-containing protein</fullName>
    </recommendedName>
</protein>
<keyword evidence="1" id="KW-0812">Transmembrane</keyword>
<gene>
    <name evidence="3" type="ORF">SERLA73DRAFT_54356</name>
</gene>
<dbReference type="Pfam" id="PF00168">
    <property type="entry name" value="C2"/>
    <property type="match status" value="1"/>
</dbReference>